<dbReference type="EMBL" id="CAUYUJ010005032">
    <property type="protein sequence ID" value="CAK0811999.1"/>
    <property type="molecule type" value="Genomic_DNA"/>
</dbReference>
<organism evidence="1 2">
    <name type="scientific">Prorocentrum cordatum</name>
    <dbReference type="NCBI Taxonomy" id="2364126"/>
    <lineage>
        <taxon>Eukaryota</taxon>
        <taxon>Sar</taxon>
        <taxon>Alveolata</taxon>
        <taxon>Dinophyceae</taxon>
        <taxon>Prorocentrales</taxon>
        <taxon>Prorocentraceae</taxon>
        <taxon>Prorocentrum</taxon>
    </lineage>
</organism>
<proteinExistence type="predicted"/>
<gene>
    <name evidence="1" type="ORF">PCOR1329_LOCUS16420</name>
</gene>
<protein>
    <submittedName>
        <fullName evidence="1">Uncharacterized protein</fullName>
    </submittedName>
</protein>
<accession>A0ABN9R4P5</accession>
<reference evidence="1" key="1">
    <citation type="submission" date="2023-10" db="EMBL/GenBank/DDBJ databases">
        <authorList>
            <person name="Chen Y."/>
            <person name="Shah S."/>
            <person name="Dougan E. K."/>
            <person name="Thang M."/>
            <person name="Chan C."/>
        </authorList>
    </citation>
    <scope>NUCLEOTIDE SEQUENCE [LARGE SCALE GENOMIC DNA]</scope>
</reference>
<dbReference type="Proteomes" id="UP001189429">
    <property type="component" value="Unassembled WGS sequence"/>
</dbReference>
<evidence type="ECO:0000313" key="1">
    <source>
        <dbReference type="EMBL" id="CAK0811999.1"/>
    </source>
</evidence>
<sequence length="96" mass="10252">DVSIEKARLYVAWATDAVFMTYALAGALESAALGGAPWMLTARSKAGLALVKRRVAQKAAQTRGADMAGVLDGAAWKLCEDAIDKRQNIVERKKSS</sequence>
<evidence type="ECO:0000313" key="2">
    <source>
        <dbReference type="Proteomes" id="UP001189429"/>
    </source>
</evidence>
<name>A0ABN9R4P5_9DINO</name>
<comment type="caution">
    <text evidence="1">The sequence shown here is derived from an EMBL/GenBank/DDBJ whole genome shotgun (WGS) entry which is preliminary data.</text>
</comment>
<feature type="non-terminal residue" evidence="1">
    <location>
        <position position="1"/>
    </location>
</feature>
<keyword evidence="2" id="KW-1185">Reference proteome</keyword>